<dbReference type="PANTHER" id="PTHR37318:SF1">
    <property type="entry name" value="BSL7504 PROTEIN"/>
    <property type="match status" value="1"/>
</dbReference>
<feature type="domain" description="Winged helix DNA-binding" evidence="1">
    <location>
        <begin position="16"/>
        <end position="93"/>
    </location>
</feature>
<proteinExistence type="predicted"/>
<dbReference type="Pfam" id="PF13601">
    <property type="entry name" value="HTH_34"/>
    <property type="match status" value="1"/>
</dbReference>
<evidence type="ECO:0000313" key="2">
    <source>
        <dbReference type="EMBL" id="GLU47576.1"/>
    </source>
</evidence>
<evidence type="ECO:0000259" key="1">
    <source>
        <dbReference type="Pfam" id="PF13601"/>
    </source>
</evidence>
<dbReference type="Gene3D" id="1.10.10.10">
    <property type="entry name" value="Winged helix-like DNA-binding domain superfamily/Winged helix DNA-binding domain"/>
    <property type="match status" value="1"/>
</dbReference>
<dbReference type="AlphaFoldDB" id="A0A9W6P5L8"/>
<accession>A0A9W6P5L8</accession>
<protein>
    <submittedName>
        <fullName evidence="2">MarR family transcriptional regulator</fullName>
    </submittedName>
</protein>
<dbReference type="RefSeq" id="WP_285758683.1">
    <property type="nucleotide sequence ID" value="NZ_BSQG01000002.1"/>
</dbReference>
<dbReference type="SUPFAM" id="SSF46785">
    <property type="entry name" value="Winged helix' DNA-binding domain"/>
    <property type="match status" value="1"/>
</dbReference>
<dbReference type="InterPro" id="IPR036388">
    <property type="entry name" value="WH-like_DNA-bd_sf"/>
</dbReference>
<gene>
    <name evidence="2" type="ORF">Nans01_19270</name>
</gene>
<dbReference type="InterPro" id="IPR036390">
    <property type="entry name" value="WH_DNA-bd_sf"/>
</dbReference>
<organism evidence="2 3">
    <name type="scientific">Nocardiopsis ansamitocini</name>
    <dbReference type="NCBI Taxonomy" id="1670832"/>
    <lineage>
        <taxon>Bacteria</taxon>
        <taxon>Bacillati</taxon>
        <taxon>Actinomycetota</taxon>
        <taxon>Actinomycetes</taxon>
        <taxon>Streptosporangiales</taxon>
        <taxon>Nocardiopsidaceae</taxon>
        <taxon>Nocardiopsis</taxon>
    </lineage>
</organism>
<comment type="caution">
    <text evidence="2">The sequence shown here is derived from an EMBL/GenBank/DDBJ whole genome shotgun (WGS) entry which is preliminary data.</text>
</comment>
<keyword evidence="3" id="KW-1185">Reference proteome</keyword>
<dbReference type="Proteomes" id="UP001165092">
    <property type="component" value="Unassembled WGS sequence"/>
</dbReference>
<reference evidence="2" key="1">
    <citation type="submission" date="2023-02" db="EMBL/GenBank/DDBJ databases">
        <title>Nocardiopsis ansamitocini NBRC 112285.</title>
        <authorList>
            <person name="Ichikawa N."/>
            <person name="Sato H."/>
            <person name="Tonouchi N."/>
        </authorList>
    </citation>
    <scope>NUCLEOTIDE SEQUENCE</scope>
    <source>
        <strain evidence="2">NBRC 112285</strain>
    </source>
</reference>
<evidence type="ECO:0000313" key="3">
    <source>
        <dbReference type="Proteomes" id="UP001165092"/>
    </source>
</evidence>
<name>A0A9W6P5L8_9ACTN</name>
<dbReference type="EMBL" id="BSQG01000002">
    <property type="protein sequence ID" value="GLU47576.1"/>
    <property type="molecule type" value="Genomic_DNA"/>
</dbReference>
<sequence length="110" mass="11890">MTDHGDLDQSLLNPTRLSIVSVLAANHWAEFSYVREAVKLSDSALSKQVSALDKLGYVQAEKGYVGKRPRTWLNLTDAGRKALSGHITALQHIAAHAGNPGPSNRPSSEE</sequence>
<dbReference type="PANTHER" id="PTHR37318">
    <property type="entry name" value="BSL7504 PROTEIN"/>
    <property type="match status" value="1"/>
</dbReference>
<dbReference type="InterPro" id="IPR027395">
    <property type="entry name" value="WH_DNA-bd_dom"/>
</dbReference>